<reference evidence="1 2" key="1">
    <citation type="submission" date="2024-06" db="EMBL/GenBank/DDBJ databases">
        <title>Genomic Encyclopedia of Type Strains, Phase IV (KMG-IV): sequencing the most valuable type-strain genomes for metagenomic binning, comparative biology and taxonomic classification.</title>
        <authorList>
            <person name="Goeker M."/>
        </authorList>
    </citation>
    <scope>NUCLEOTIDE SEQUENCE [LARGE SCALE GENOMIC DNA]</scope>
    <source>
        <strain evidence="1 2">DSM 28102</strain>
    </source>
</reference>
<evidence type="ECO:0000313" key="1">
    <source>
        <dbReference type="EMBL" id="MET3599725.1"/>
    </source>
</evidence>
<dbReference type="Gene3D" id="2.60.120.260">
    <property type="entry name" value="Galactose-binding domain-like"/>
    <property type="match status" value="1"/>
</dbReference>
<dbReference type="PANTHER" id="PTHR42732:SF1">
    <property type="entry name" value="BETA-MANNOSIDASE"/>
    <property type="match status" value="1"/>
</dbReference>
<dbReference type="SUPFAM" id="SSF49785">
    <property type="entry name" value="Galactose-binding domain-like"/>
    <property type="match status" value="1"/>
</dbReference>
<dbReference type="RefSeq" id="WP_354433817.1">
    <property type="nucleotide sequence ID" value="NZ_JBEPLY010000004.1"/>
</dbReference>
<dbReference type="Proteomes" id="UP001549164">
    <property type="component" value="Unassembled WGS sequence"/>
</dbReference>
<dbReference type="InterPro" id="IPR017853">
    <property type="entry name" value="GH"/>
</dbReference>
<proteinExistence type="predicted"/>
<comment type="caution">
    <text evidence="1">The sequence shown here is derived from an EMBL/GenBank/DDBJ whole genome shotgun (WGS) entry which is preliminary data.</text>
</comment>
<dbReference type="PANTHER" id="PTHR42732">
    <property type="entry name" value="BETA-GALACTOSIDASE"/>
    <property type="match status" value="1"/>
</dbReference>
<keyword evidence="2" id="KW-1185">Reference proteome</keyword>
<gene>
    <name evidence="1" type="ORF">ABID12_001664</name>
</gene>
<dbReference type="Gene3D" id="3.20.20.80">
    <property type="entry name" value="Glycosidases"/>
    <property type="match status" value="1"/>
</dbReference>
<evidence type="ECO:0000313" key="2">
    <source>
        <dbReference type="Proteomes" id="UP001549164"/>
    </source>
</evidence>
<evidence type="ECO:0008006" key="3">
    <source>
        <dbReference type="Google" id="ProtNLM"/>
    </source>
</evidence>
<dbReference type="InterPro" id="IPR051913">
    <property type="entry name" value="GH2_Domain-Containing"/>
</dbReference>
<name>A0ABV2I9Z2_9HYPH</name>
<dbReference type="SUPFAM" id="SSF51445">
    <property type="entry name" value="(Trans)glycosidases"/>
    <property type="match status" value="1"/>
</dbReference>
<accession>A0ABV2I9Z2</accession>
<dbReference type="EMBL" id="JBEPLY010000004">
    <property type="protein sequence ID" value="MET3599725.1"/>
    <property type="molecule type" value="Genomic_DNA"/>
</dbReference>
<organism evidence="1 2">
    <name type="scientific">Martelella mangrovi</name>
    <dbReference type="NCBI Taxonomy" id="1397477"/>
    <lineage>
        <taxon>Bacteria</taxon>
        <taxon>Pseudomonadati</taxon>
        <taxon>Pseudomonadota</taxon>
        <taxon>Alphaproteobacteria</taxon>
        <taxon>Hyphomicrobiales</taxon>
        <taxon>Aurantimonadaceae</taxon>
        <taxon>Martelella</taxon>
    </lineage>
</organism>
<protein>
    <recommendedName>
        <fullName evidence="3">Glycoside hydrolase family 2</fullName>
    </recommendedName>
</protein>
<sequence length="897" mass="99266">MLHEIELSGEWDFALDPEGQGLRADWHTAAFEDSIALPGTIDLAEKTPAGPSAGMAYLTRRHPYVGPAWYARDFVVPDSQAGLHHDLMLERPHGEVRVWIDGLEIGRDLGLCTPNMFLLGQLEPGNHRIVLRVDNSDFPNVGQAIREKNPDVAHSTSEHTQSNWNGIVGAIRIEARAGRIARLDVTTGKTGIDLRIELDALDPSRTWPTFWTEGGHVDELHLTATLDDGRAVSQVLPLDIDSGYTPLDLTMPLPVDAARWDEFSPAIHRLKAEWRRDGAPVDFRETDFGLRHIEREGRHIRLNGRRIFLRGTLDCCIFPKTGHPPMDREGWRVAFGSVQEHGLNHVRFHSWCPPRAAFEVADELGLYLHVETPVWCALGSDPEIDAFTRREAERIVAEYGNHPSFVMLTVGNEVSGSGLHAWLERFLEEWCGRDPRRLYNGGSGWPSLKRADYLSKPEPRSHRWGEGLESRLNARSLETETDWSEWVQAEKVPLLGHEIGQWCVYPDLDSIPRYDGPLAPDAFDIVARDLESKGRRDSAYEKMMCSGALQTALYKEDIEASLRTPDYAGFQLLGLQDFPGQGTALVGVVDAFWSAKPYDDPVAFRRFCGPVVPLLLAPGFVLTKGAAFTAGAAVSLFTQHDLAAGEARWSVQDRDGGLRAEGTIAHDLLQTGDLHHLGDITVATDGLAQGRYTLTLFVGGADNSWDFWVFAEEKADLPIVTRLGAAELERLMAGESLVFAPAPETIVPNAELGFTTLFWNTVWTDGQPPQTLGLINRTEHPVFSTFPAERPSGWHEWELLHDRRALDLDGLGFGRIIDVIDDWNQNRDLALLAEAKVGAGRLIASAIDLTTPGRPVAAALSAAIARHLAAPETDAPELTPDAVSAWVKRMITGEAKP</sequence>
<dbReference type="InterPro" id="IPR008979">
    <property type="entry name" value="Galactose-bd-like_sf"/>
</dbReference>